<dbReference type="GO" id="GO:0042802">
    <property type="term" value="F:identical protein binding"/>
    <property type="evidence" value="ECO:0007669"/>
    <property type="project" value="TreeGrafter"/>
</dbReference>
<dbReference type="EMBL" id="CP002406">
    <property type="protein sequence ID" value="ADU24419.1"/>
    <property type="molecule type" value="Genomic_DNA"/>
</dbReference>
<organism evidence="6 7">
    <name type="scientific">Ruminococcus albus (strain ATCC 27210 / DSM 20455 / JCM 14654 / NCDO 2250 / 7)</name>
    <dbReference type="NCBI Taxonomy" id="697329"/>
    <lineage>
        <taxon>Bacteria</taxon>
        <taxon>Bacillati</taxon>
        <taxon>Bacillota</taxon>
        <taxon>Clostridia</taxon>
        <taxon>Eubacteriales</taxon>
        <taxon>Oscillospiraceae</taxon>
        <taxon>Ruminococcus</taxon>
    </lineage>
</organism>
<keyword evidence="4" id="KW-1133">Transmembrane helix</keyword>
<dbReference type="SMR" id="E6UL73"/>
<dbReference type="OrthoDB" id="3173688at2"/>
<evidence type="ECO:0000256" key="4">
    <source>
        <dbReference type="SAM" id="Phobius"/>
    </source>
</evidence>
<dbReference type="Gene3D" id="3.30.565.10">
    <property type="entry name" value="Histidine kinase-like ATPase, C-terminal domain"/>
    <property type="match status" value="1"/>
</dbReference>
<protein>
    <recommendedName>
        <fullName evidence="5">Sensor histidine kinase NatK-like C-terminal domain-containing protein</fullName>
    </recommendedName>
</protein>
<dbReference type="PANTHER" id="PTHR40448">
    <property type="entry name" value="TWO-COMPONENT SENSOR HISTIDINE KINASE"/>
    <property type="match status" value="1"/>
</dbReference>
<feature type="transmembrane region" description="Helical" evidence="4">
    <location>
        <begin position="6"/>
        <end position="24"/>
    </location>
</feature>
<dbReference type="InterPro" id="IPR016120">
    <property type="entry name" value="Sig_transdc_His_kin_SpoOB"/>
</dbReference>
<dbReference type="Gene3D" id="1.10.287.130">
    <property type="match status" value="1"/>
</dbReference>
<keyword evidence="2" id="KW-0808">Transferase</keyword>
<dbReference type="CDD" id="cd16935">
    <property type="entry name" value="HATPase_AgrC-ComD-like"/>
    <property type="match status" value="1"/>
</dbReference>
<proteinExistence type="predicted"/>
<feature type="transmembrane region" description="Helical" evidence="4">
    <location>
        <begin position="187"/>
        <end position="207"/>
    </location>
</feature>
<dbReference type="GO" id="GO:0000155">
    <property type="term" value="F:phosphorelay sensor kinase activity"/>
    <property type="evidence" value="ECO:0007669"/>
    <property type="project" value="InterPro"/>
</dbReference>
<evidence type="ECO:0000313" key="7">
    <source>
        <dbReference type="Proteomes" id="UP000006919"/>
    </source>
</evidence>
<feature type="domain" description="Sensor histidine kinase NatK-like C-terminal" evidence="5">
    <location>
        <begin position="323"/>
        <end position="424"/>
    </location>
</feature>
<keyword evidence="4" id="KW-0812">Transmembrane</keyword>
<dbReference type="SUPFAM" id="SSF55890">
    <property type="entry name" value="Sporulation response regulatory protein Spo0B"/>
    <property type="match status" value="1"/>
</dbReference>
<keyword evidence="6" id="KW-0614">Plasmid</keyword>
<dbReference type="HOGENOM" id="CLU_020211_13_3_9"/>
<dbReference type="Pfam" id="PF14501">
    <property type="entry name" value="HATPase_c_5"/>
    <property type="match status" value="1"/>
</dbReference>
<evidence type="ECO:0000256" key="3">
    <source>
        <dbReference type="ARBA" id="ARBA00022777"/>
    </source>
</evidence>
<dbReference type="Proteomes" id="UP000006919">
    <property type="component" value="Plasmid pRUMAL03"/>
</dbReference>
<name>E6UL73_RUMA7</name>
<dbReference type="InterPro" id="IPR032834">
    <property type="entry name" value="NatK-like_C"/>
</dbReference>
<feature type="transmembrane region" description="Helical" evidence="4">
    <location>
        <begin position="157"/>
        <end position="175"/>
    </location>
</feature>
<keyword evidence="1" id="KW-0597">Phosphoprotein</keyword>
<feature type="transmembrane region" description="Helical" evidence="4">
    <location>
        <begin position="36"/>
        <end position="53"/>
    </location>
</feature>
<keyword evidence="4" id="KW-0472">Membrane</keyword>
<evidence type="ECO:0000256" key="2">
    <source>
        <dbReference type="ARBA" id="ARBA00022679"/>
    </source>
</evidence>
<dbReference type="PANTHER" id="PTHR40448:SF1">
    <property type="entry name" value="TWO-COMPONENT SENSOR HISTIDINE KINASE"/>
    <property type="match status" value="1"/>
</dbReference>
<feature type="transmembrane region" description="Helical" evidence="4">
    <location>
        <begin position="119"/>
        <end position="137"/>
    </location>
</feature>
<dbReference type="InterPro" id="IPR036890">
    <property type="entry name" value="HATPase_C_sf"/>
</dbReference>
<dbReference type="RefSeq" id="WP_013483956.1">
    <property type="nucleotide sequence ID" value="NC_014826.1"/>
</dbReference>
<sequence length="433" mass="49889">MTTVSYLVMLANILEQLMFVTLARTICDFKSSRIRYLGYFLLILTLLPVPILMNKPDFCSKEMGLILQLIYVFGRIPAYSVLFEEFSQRVLYIFLLSQWPPQIYLNICKAFIKDYELCNLIAFSADILILFLIFIYIKRKKIESMLHQIIKSLPKRLYINILLLLFIAAIFVMGETKPDHEHYYKKYILPSMMGLIVFLFSIVKISISEIEKKTTIDLLSKQVENEVKYYEKINTIYGEFRSFRHDFKNHVICLRSLIESNEKENALEYINEIEGLSSVEKKQYNTGNIIIDALLNDKNDRAAAINTKIVFSGMVPTTGISNVDLCIIMANAIDNAIEACAKDTSEKPKEINAEASFRQGYFFFKITNPIYEAVEIKSNNTITTSKSDKDRHGFGVTNILRTVQKYDGEAELSADDNKFTLDLNLVLKPEIIK</sequence>
<evidence type="ECO:0000256" key="1">
    <source>
        <dbReference type="ARBA" id="ARBA00022553"/>
    </source>
</evidence>
<evidence type="ECO:0000313" key="6">
    <source>
        <dbReference type="EMBL" id="ADU24419.1"/>
    </source>
</evidence>
<dbReference type="KEGG" id="ral:Rumal_3997"/>
<evidence type="ECO:0000259" key="5">
    <source>
        <dbReference type="Pfam" id="PF14501"/>
    </source>
</evidence>
<accession>E6UL73</accession>
<keyword evidence="3" id="KW-0418">Kinase</keyword>
<dbReference type="AlphaFoldDB" id="E6UL73"/>
<gene>
    <name evidence="6" type="ordered locus">Rumal_3997</name>
</gene>
<geneLocation type="plasmid" evidence="6 7">
    <name>pRUMAL03</name>
</geneLocation>
<reference evidence="7" key="1">
    <citation type="journal article" date="2011" name="J. Bacteriol.">
        <title>Complete genome of the cellulolytic ruminal bacterium Ruminococcus albus 7.</title>
        <authorList>
            <person name="Suen G."/>
            <person name="Stevenson D.M."/>
            <person name="Bruce D.C."/>
            <person name="Chertkov O."/>
            <person name="Copeland A."/>
            <person name="Cheng J.F."/>
            <person name="Detter C."/>
            <person name="Detter J.C."/>
            <person name="Goodwin L.A."/>
            <person name="Han C.S."/>
            <person name="Hauser L.J."/>
            <person name="Ivanova N.N."/>
            <person name="Kyrpides N.C."/>
            <person name="Land M.L."/>
            <person name="Lapidus A."/>
            <person name="Lucas S."/>
            <person name="Ovchinnikova G."/>
            <person name="Pitluck S."/>
            <person name="Tapia R."/>
            <person name="Woyke T."/>
            <person name="Boyum J."/>
            <person name="Mead D."/>
            <person name="Weimer P.J."/>
        </authorList>
    </citation>
    <scope>NUCLEOTIDE SEQUENCE [LARGE SCALE GENOMIC DNA]</scope>
    <source>
        <strain evidence="7">ATCC 27210 / DSM 20455 / JCM 14654 / NCDO 2250 / 7</strain>
        <plasmid evidence="7">pRUMAL03</plasmid>
    </source>
</reference>